<dbReference type="Pfam" id="PF00126">
    <property type="entry name" value="HTH_1"/>
    <property type="match status" value="2"/>
</dbReference>
<evidence type="ECO:0000256" key="2">
    <source>
        <dbReference type="ARBA" id="ARBA00023015"/>
    </source>
</evidence>
<keyword evidence="4" id="KW-0804">Transcription</keyword>
<feature type="domain" description="HTH lysR-type" evidence="6">
    <location>
        <begin position="97"/>
        <end position="154"/>
    </location>
</feature>
<evidence type="ECO:0000259" key="6">
    <source>
        <dbReference type="PROSITE" id="PS50931"/>
    </source>
</evidence>
<keyword evidence="2" id="KW-0805">Transcription regulation</keyword>
<dbReference type="InterPro" id="IPR036388">
    <property type="entry name" value="WH-like_DNA-bd_sf"/>
</dbReference>
<dbReference type="Gene3D" id="1.10.10.10">
    <property type="entry name" value="Winged helix-like DNA-binding domain superfamily/Winged helix DNA-binding domain"/>
    <property type="match status" value="2"/>
</dbReference>
<feature type="domain" description="HTH lysR-type" evidence="6">
    <location>
        <begin position="2"/>
        <end position="59"/>
    </location>
</feature>
<proteinExistence type="inferred from homology"/>
<feature type="region of interest" description="Disordered" evidence="5">
    <location>
        <begin position="390"/>
        <end position="416"/>
    </location>
</feature>
<name>A0ABS3JAU7_9HYPH</name>
<comment type="similarity">
    <text evidence="1">Belongs to the LysR transcriptional regulatory family.</text>
</comment>
<dbReference type="PANTHER" id="PTHR30126">
    <property type="entry name" value="HTH-TYPE TRANSCRIPTIONAL REGULATOR"/>
    <property type="match status" value="1"/>
</dbReference>
<sequence length="416" mass="45257">MPNLRGLRAFDAVAQCNSVSQAAELVCVSQPAVTQSIAKVEAWFGCPLLDRRSTGSYLTDAGRLVLRRVERLFAEMNASVAALGGDVSAAPRIASMLTASQIRSLIEVARAHSFDEASKRLLVSRTALHRNARELEKIVGKTIYERTAAGMTTNPAGRELARRLVLAFSEIEAAVQEVGALRGEARSRIVIGSQPLAAGHVLALAVNDFLHAYPAATVEIVDGSYVSLLSRLRHGEVDLMFGPMKCPANIDDVTEEVLYRDCYRVVARCGHPLACRDDIATADLVEFDWIVPHVGTQRRAAFDRIFENTAKKPQISVNASSIAIQLSLMRNSDRLTLLTSREIADDPQTADFEALNYGLSISRPPDGITARANWVPTAPQARFMELLRDRSRPPGTQPMPPGEPEAAAAEMAQTCN</sequence>
<evidence type="ECO:0000256" key="4">
    <source>
        <dbReference type="ARBA" id="ARBA00023163"/>
    </source>
</evidence>
<accession>A0ABS3JAU7</accession>
<dbReference type="SUPFAM" id="SSF46785">
    <property type="entry name" value="Winged helix' DNA-binding domain"/>
    <property type="match status" value="2"/>
</dbReference>
<evidence type="ECO:0000256" key="1">
    <source>
        <dbReference type="ARBA" id="ARBA00009437"/>
    </source>
</evidence>
<evidence type="ECO:0000313" key="8">
    <source>
        <dbReference type="Proteomes" id="UP000664288"/>
    </source>
</evidence>
<comment type="caution">
    <text evidence="7">The sequence shown here is derived from an EMBL/GenBank/DDBJ whole genome shotgun (WGS) entry which is preliminary data.</text>
</comment>
<dbReference type="InterPro" id="IPR005119">
    <property type="entry name" value="LysR_subst-bd"/>
</dbReference>
<evidence type="ECO:0000256" key="5">
    <source>
        <dbReference type="SAM" id="MobiDB-lite"/>
    </source>
</evidence>
<keyword evidence="8" id="KW-1185">Reference proteome</keyword>
<dbReference type="Proteomes" id="UP000664288">
    <property type="component" value="Unassembled WGS sequence"/>
</dbReference>
<dbReference type="PROSITE" id="PS50931">
    <property type="entry name" value="HTH_LYSR"/>
    <property type="match status" value="2"/>
</dbReference>
<dbReference type="InterPro" id="IPR036390">
    <property type="entry name" value="WH_DNA-bd_sf"/>
</dbReference>
<organism evidence="7 8">
    <name type="scientific">Jiella sonneratiae</name>
    <dbReference type="NCBI Taxonomy" id="2816856"/>
    <lineage>
        <taxon>Bacteria</taxon>
        <taxon>Pseudomonadati</taxon>
        <taxon>Pseudomonadota</taxon>
        <taxon>Alphaproteobacteria</taxon>
        <taxon>Hyphomicrobiales</taxon>
        <taxon>Aurantimonadaceae</taxon>
        <taxon>Jiella</taxon>
    </lineage>
</organism>
<dbReference type="PANTHER" id="PTHR30126:SF97">
    <property type="entry name" value="HTH-TYPE TRANSCRIPTIONAL REGULATOR ABGR"/>
    <property type="match status" value="1"/>
</dbReference>
<keyword evidence="3" id="KW-0238">DNA-binding</keyword>
<evidence type="ECO:0000313" key="7">
    <source>
        <dbReference type="EMBL" id="MBO0906083.1"/>
    </source>
</evidence>
<reference evidence="7 8" key="1">
    <citation type="submission" date="2021-03" db="EMBL/GenBank/DDBJ databases">
        <title>Whole genome sequence of Jiella sp. MQZ13P-4.</title>
        <authorList>
            <person name="Tuo L."/>
        </authorList>
    </citation>
    <scope>NUCLEOTIDE SEQUENCE [LARGE SCALE GENOMIC DNA]</scope>
    <source>
        <strain evidence="7 8">MQZ13P-4</strain>
    </source>
</reference>
<protein>
    <submittedName>
        <fullName evidence="7">LysR family transcriptional regulator</fullName>
    </submittedName>
</protein>
<dbReference type="SUPFAM" id="SSF53850">
    <property type="entry name" value="Periplasmic binding protein-like II"/>
    <property type="match status" value="1"/>
</dbReference>
<evidence type="ECO:0000256" key="3">
    <source>
        <dbReference type="ARBA" id="ARBA00023125"/>
    </source>
</evidence>
<dbReference type="Pfam" id="PF03466">
    <property type="entry name" value="LysR_substrate"/>
    <property type="match status" value="1"/>
</dbReference>
<dbReference type="EMBL" id="JAFMPY010000031">
    <property type="protein sequence ID" value="MBO0906083.1"/>
    <property type="molecule type" value="Genomic_DNA"/>
</dbReference>
<feature type="compositionally biased region" description="Low complexity" evidence="5">
    <location>
        <begin position="404"/>
        <end position="416"/>
    </location>
</feature>
<gene>
    <name evidence="7" type="ORF">J1C47_20740</name>
</gene>
<dbReference type="Gene3D" id="3.40.190.290">
    <property type="match status" value="1"/>
</dbReference>
<dbReference type="InterPro" id="IPR000847">
    <property type="entry name" value="LysR_HTH_N"/>
</dbReference>